<accession>A0A0C2XEK8</accession>
<name>A0A0C2XEK8_HEBCY</name>
<keyword evidence="3" id="KW-1185">Reference proteome</keyword>
<gene>
    <name evidence="2" type="ORF">M413DRAFT_31775</name>
</gene>
<dbReference type="HOGENOM" id="CLU_950132_0_0_1"/>
<feature type="region of interest" description="Disordered" evidence="1">
    <location>
        <begin position="179"/>
        <end position="227"/>
    </location>
</feature>
<evidence type="ECO:0000256" key="1">
    <source>
        <dbReference type="SAM" id="MobiDB-lite"/>
    </source>
</evidence>
<proteinExistence type="predicted"/>
<reference evidence="2 3" key="1">
    <citation type="submission" date="2014-04" db="EMBL/GenBank/DDBJ databases">
        <authorList>
            <consortium name="DOE Joint Genome Institute"/>
            <person name="Kuo A."/>
            <person name="Gay G."/>
            <person name="Dore J."/>
            <person name="Kohler A."/>
            <person name="Nagy L.G."/>
            <person name="Floudas D."/>
            <person name="Copeland A."/>
            <person name="Barry K.W."/>
            <person name="Cichocki N."/>
            <person name="Veneault-Fourrey C."/>
            <person name="LaButti K."/>
            <person name="Lindquist E.A."/>
            <person name="Lipzen A."/>
            <person name="Lundell T."/>
            <person name="Morin E."/>
            <person name="Murat C."/>
            <person name="Sun H."/>
            <person name="Tunlid A."/>
            <person name="Henrissat B."/>
            <person name="Grigoriev I.V."/>
            <person name="Hibbett D.S."/>
            <person name="Martin F."/>
            <person name="Nordberg H.P."/>
            <person name="Cantor M.N."/>
            <person name="Hua S.X."/>
        </authorList>
    </citation>
    <scope>NUCLEOTIDE SEQUENCE [LARGE SCALE GENOMIC DNA]</scope>
    <source>
        <strain evidence="3">h7</strain>
    </source>
</reference>
<dbReference type="AlphaFoldDB" id="A0A0C2XEK8"/>
<dbReference type="Proteomes" id="UP000053424">
    <property type="component" value="Unassembled WGS sequence"/>
</dbReference>
<protein>
    <submittedName>
        <fullName evidence="2">Uncharacterized protein</fullName>
    </submittedName>
</protein>
<evidence type="ECO:0000313" key="3">
    <source>
        <dbReference type="Proteomes" id="UP000053424"/>
    </source>
</evidence>
<reference evidence="3" key="2">
    <citation type="submission" date="2015-01" db="EMBL/GenBank/DDBJ databases">
        <title>Evolutionary Origins and Diversification of the Mycorrhizal Mutualists.</title>
        <authorList>
            <consortium name="DOE Joint Genome Institute"/>
            <consortium name="Mycorrhizal Genomics Consortium"/>
            <person name="Kohler A."/>
            <person name="Kuo A."/>
            <person name="Nagy L.G."/>
            <person name="Floudas D."/>
            <person name="Copeland A."/>
            <person name="Barry K.W."/>
            <person name="Cichocki N."/>
            <person name="Veneault-Fourrey C."/>
            <person name="LaButti K."/>
            <person name="Lindquist E.A."/>
            <person name="Lipzen A."/>
            <person name="Lundell T."/>
            <person name="Morin E."/>
            <person name="Murat C."/>
            <person name="Riley R."/>
            <person name="Ohm R."/>
            <person name="Sun H."/>
            <person name="Tunlid A."/>
            <person name="Henrissat B."/>
            <person name="Grigoriev I.V."/>
            <person name="Hibbett D.S."/>
            <person name="Martin F."/>
        </authorList>
    </citation>
    <scope>NUCLEOTIDE SEQUENCE [LARGE SCALE GENOMIC DNA]</scope>
    <source>
        <strain evidence="3">h7</strain>
    </source>
</reference>
<dbReference type="EMBL" id="KN831806">
    <property type="protein sequence ID" value="KIM36358.1"/>
    <property type="molecule type" value="Genomic_DNA"/>
</dbReference>
<evidence type="ECO:0000313" key="2">
    <source>
        <dbReference type="EMBL" id="KIM36358.1"/>
    </source>
</evidence>
<dbReference type="OrthoDB" id="3062717at2759"/>
<organism evidence="2 3">
    <name type="scientific">Hebeloma cylindrosporum</name>
    <dbReference type="NCBI Taxonomy" id="76867"/>
    <lineage>
        <taxon>Eukaryota</taxon>
        <taxon>Fungi</taxon>
        <taxon>Dikarya</taxon>
        <taxon>Basidiomycota</taxon>
        <taxon>Agaricomycotina</taxon>
        <taxon>Agaricomycetes</taxon>
        <taxon>Agaricomycetidae</taxon>
        <taxon>Agaricales</taxon>
        <taxon>Agaricineae</taxon>
        <taxon>Hymenogastraceae</taxon>
        <taxon>Hebeloma</taxon>
    </lineage>
</organism>
<sequence length="293" mass="32945">MSSPASNASSTDIRVITRRYGPIFAGQPEHTSRDPYGILPYNRRIRVTKDAVLQWNNRKRALEEFYWPVLDGQRVPPSEFSDLRKTHVFSNPSCLCAMESADGSLYTESAVFRTRTPGLAGEYVAACARKKCKYFILLERFYTRFGLPIRSYPLRAMGAPPPPAIEFDIQDFERHHPGIDAEEAPQTPTPGRTQAPGNLAATRIRRRRRPDTEVPEEGESSAQGLRRQRRRLQIEAPTVPLDPNTLPSAAPLPDAGPSIFRKLMMLDDMGLSLNDFEGLIHTWPEVIDLTADA</sequence>